<accession>A0ABN2AZ54</accession>
<dbReference type="PROSITE" id="PS51257">
    <property type="entry name" value="PROKAR_LIPOPROTEIN"/>
    <property type="match status" value="1"/>
</dbReference>
<comment type="caution">
    <text evidence="3">The sequence shown here is derived from an EMBL/GenBank/DDBJ whole genome shotgun (WGS) entry which is preliminary data.</text>
</comment>
<dbReference type="RefSeq" id="WP_344175005.1">
    <property type="nucleotide sequence ID" value="NZ_BAAANC010000002.1"/>
</dbReference>
<protein>
    <recommendedName>
        <fullName evidence="5">Lipoprotein LpqN</fullName>
    </recommendedName>
</protein>
<keyword evidence="4" id="KW-1185">Reference proteome</keyword>
<reference evidence="3 4" key="1">
    <citation type="journal article" date="2019" name="Int. J. Syst. Evol. Microbiol.">
        <title>The Global Catalogue of Microorganisms (GCM) 10K type strain sequencing project: providing services to taxonomists for standard genome sequencing and annotation.</title>
        <authorList>
            <consortium name="The Broad Institute Genomics Platform"/>
            <consortium name="The Broad Institute Genome Sequencing Center for Infectious Disease"/>
            <person name="Wu L."/>
            <person name="Ma J."/>
        </authorList>
    </citation>
    <scope>NUCLEOTIDE SEQUENCE [LARGE SCALE GENOMIC DNA]</scope>
    <source>
        <strain evidence="3 4">JCM 14303</strain>
    </source>
</reference>
<dbReference type="Proteomes" id="UP001500363">
    <property type="component" value="Unassembled WGS sequence"/>
</dbReference>
<organism evidence="3 4">
    <name type="scientific">Kribbella lupini</name>
    <dbReference type="NCBI Taxonomy" id="291602"/>
    <lineage>
        <taxon>Bacteria</taxon>
        <taxon>Bacillati</taxon>
        <taxon>Actinomycetota</taxon>
        <taxon>Actinomycetes</taxon>
        <taxon>Propionibacteriales</taxon>
        <taxon>Kribbellaceae</taxon>
        <taxon>Kribbella</taxon>
    </lineage>
</organism>
<feature type="chain" id="PRO_5046296288" description="Lipoprotein LpqN" evidence="2">
    <location>
        <begin position="27"/>
        <end position="221"/>
    </location>
</feature>
<feature type="signal peptide" evidence="2">
    <location>
        <begin position="1"/>
        <end position="26"/>
    </location>
</feature>
<name>A0ABN2AZ54_9ACTN</name>
<sequence>MNHRANRTTSALCLAVIVLGTGCASDKDPVAVTVPPTAPSTSPAEPTTSQTPFTSRTFAIPFTATVPGLFKPAPTEDTRTLVSWAAADGERYIRVLLPAVLYRPDSTSPQQPPADYLSYLRSLTSAGAAFTNETSTTVDGHSATLVTASTTRSLDGTLGCPGPQTPIEVCFGLQPDLALRIAVIPVGTSTVIAWVRTEQDDPEAATYVAAFESMLSQAQLG</sequence>
<evidence type="ECO:0008006" key="5">
    <source>
        <dbReference type="Google" id="ProtNLM"/>
    </source>
</evidence>
<feature type="region of interest" description="Disordered" evidence="1">
    <location>
        <begin position="34"/>
        <end position="54"/>
    </location>
</feature>
<evidence type="ECO:0000313" key="3">
    <source>
        <dbReference type="EMBL" id="GAA1528739.1"/>
    </source>
</evidence>
<keyword evidence="2" id="KW-0732">Signal</keyword>
<evidence type="ECO:0000313" key="4">
    <source>
        <dbReference type="Proteomes" id="UP001500363"/>
    </source>
</evidence>
<proteinExistence type="predicted"/>
<evidence type="ECO:0000256" key="1">
    <source>
        <dbReference type="SAM" id="MobiDB-lite"/>
    </source>
</evidence>
<evidence type="ECO:0000256" key="2">
    <source>
        <dbReference type="SAM" id="SignalP"/>
    </source>
</evidence>
<dbReference type="EMBL" id="BAAANC010000002">
    <property type="protein sequence ID" value="GAA1528739.1"/>
    <property type="molecule type" value="Genomic_DNA"/>
</dbReference>
<feature type="compositionally biased region" description="Low complexity" evidence="1">
    <location>
        <begin position="34"/>
        <end position="52"/>
    </location>
</feature>
<gene>
    <name evidence="3" type="ORF">GCM10009741_33210</name>
</gene>